<dbReference type="Pfam" id="PF12833">
    <property type="entry name" value="HTH_18"/>
    <property type="match status" value="1"/>
</dbReference>
<evidence type="ECO:0000259" key="3">
    <source>
        <dbReference type="PROSITE" id="PS01124"/>
    </source>
</evidence>
<dbReference type="Proteomes" id="UP000006263">
    <property type="component" value="Unassembled WGS sequence"/>
</dbReference>
<dbReference type="SMART" id="SM00342">
    <property type="entry name" value="HTH_ARAC"/>
    <property type="match status" value="1"/>
</dbReference>
<dbReference type="PANTHER" id="PTHR43436:SF2">
    <property type="entry name" value="ARAC_XYLS FAMILY TRANSCRIPTIONAL REGULATOR"/>
    <property type="match status" value="1"/>
</dbReference>
<dbReference type="eggNOG" id="COG2207">
    <property type="taxonomic scope" value="Bacteria"/>
</dbReference>
<dbReference type="GO" id="GO:0043565">
    <property type="term" value="F:sequence-specific DNA binding"/>
    <property type="evidence" value="ECO:0007669"/>
    <property type="project" value="InterPro"/>
</dbReference>
<evidence type="ECO:0000313" key="4">
    <source>
        <dbReference type="EMBL" id="GAC22894.1"/>
    </source>
</evidence>
<evidence type="ECO:0000313" key="5">
    <source>
        <dbReference type="Proteomes" id="UP000006263"/>
    </source>
</evidence>
<dbReference type="EMBL" id="BAEP01000007">
    <property type="protein sequence ID" value="GAC22894.1"/>
    <property type="molecule type" value="Genomic_DNA"/>
</dbReference>
<dbReference type="RefSeq" id="WP_006991045.1">
    <property type="nucleotide sequence ID" value="NZ_BAEP01000007.1"/>
</dbReference>
<name>K6XQJ5_9ALTE</name>
<dbReference type="InterPro" id="IPR009594">
    <property type="entry name" value="Tscrpt_reg_HTH_AraC_N"/>
</dbReference>
<protein>
    <submittedName>
        <fullName evidence="4">Transcriptional regulator, AraC family</fullName>
    </submittedName>
</protein>
<keyword evidence="2" id="KW-0804">Transcription</keyword>
<proteinExistence type="predicted"/>
<dbReference type="PANTHER" id="PTHR43436">
    <property type="entry name" value="ARAC-FAMILY TRANSCRIPTIONAL REGULATOR"/>
    <property type="match status" value="1"/>
</dbReference>
<dbReference type="OrthoDB" id="34150at2"/>
<dbReference type="InterPro" id="IPR009057">
    <property type="entry name" value="Homeodomain-like_sf"/>
</dbReference>
<evidence type="ECO:0000256" key="2">
    <source>
        <dbReference type="ARBA" id="ARBA00023163"/>
    </source>
</evidence>
<dbReference type="PROSITE" id="PS01124">
    <property type="entry name" value="HTH_ARAC_FAMILY_2"/>
    <property type="match status" value="1"/>
</dbReference>
<gene>
    <name evidence="4" type="ORF">GMES_0588</name>
</gene>
<reference evidence="4 5" key="1">
    <citation type="journal article" date="2017" name="Antonie Van Leeuwenhoek">
        <title>Rhizobium rhizosphaerae sp. nov., a novel species isolated from rice rhizosphere.</title>
        <authorList>
            <person name="Zhao J.J."/>
            <person name="Zhang J."/>
            <person name="Zhang R.J."/>
            <person name="Zhang C.W."/>
            <person name="Yin H.Q."/>
            <person name="Zhang X.X."/>
        </authorList>
    </citation>
    <scope>NUCLEOTIDE SEQUENCE [LARGE SCALE GENOMIC DNA]</scope>
    <source>
        <strain evidence="4 5">KMM 241</strain>
    </source>
</reference>
<dbReference type="SUPFAM" id="SSF46689">
    <property type="entry name" value="Homeodomain-like"/>
    <property type="match status" value="2"/>
</dbReference>
<dbReference type="Pfam" id="PF06719">
    <property type="entry name" value="AraC_N"/>
    <property type="match status" value="1"/>
</dbReference>
<keyword evidence="1" id="KW-0805">Transcription regulation</keyword>
<dbReference type="AlphaFoldDB" id="K6XQJ5"/>
<sequence length="296" mass="32520">MSTLVDGIHLFADKAGLLNLEGHVETALPGVRFFRASKGSPRQPLVYQSGIIIVVQGRKVIHFPDHHIQYGAGDYLVLGVPMPLECEAFVDNGLPIMGLSIDVKPALLHQLVNHMQQHQRYTQSEPCSQISCAQAAKVDAPLENIIQRLLVILSNPVETDIFGADVIKELVYRVLCGSQGKTLFGLAQHDGHYARVARALASLHANYASPITVETLADEVNMSVSAFHRAFKQVTFESPLQYLKKVRLVKAKDLITANGSRASEAAFQVGYTSASQFSREFKRHFNQSPSEVSMSA</sequence>
<comment type="caution">
    <text evidence="4">The sequence shown here is derived from an EMBL/GenBank/DDBJ whole genome shotgun (WGS) entry which is preliminary data.</text>
</comment>
<evidence type="ECO:0000256" key="1">
    <source>
        <dbReference type="ARBA" id="ARBA00023015"/>
    </source>
</evidence>
<dbReference type="InterPro" id="IPR018060">
    <property type="entry name" value="HTH_AraC"/>
</dbReference>
<feature type="domain" description="HTH araC/xylS-type" evidence="3">
    <location>
        <begin position="197"/>
        <end position="295"/>
    </location>
</feature>
<dbReference type="GO" id="GO:0003700">
    <property type="term" value="F:DNA-binding transcription factor activity"/>
    <property type="evidence" value="ECO:0007669"/>
    <property type="project" value="InterPro"/>
</dbReference>
<dbReference type="Gene3D" id="1.10.10.60">
    <property type="entry name" value="Homeodomain-like"/>
    <property type="match status" value="2"/>
</dbReference>
<organism evidence="4 5">
    <name type="scientific">Paraglaciecola mesophila KMM 241</name>
    <dbReference type="NCBI Taxonomy" id="1128912"/>
    <lineage>
        <taxon>Bacteria</taxon>
        <taxon>Pseudomonadati</taxon>
        <taxon>Pseudomonadota</taxon>
        <taxon>Gammaproteobacteria</taxon>
        <taxon>Alteromonadales</taxon>
        <taxon>Alteromonadaceae</taxon>
        <taxon>Paraglaciecola</taxon>
    </lineage>
</organism>
<accession>K6XQJ5</accession>